<dbReference type="PROSITE" id="PS50980">
    <property type="entry name" value="COA_CT_NTER"/>
    <property type="match status" value="1"/>
</dbReference>
<dbReference type="Proteomes" id="UP001254608">
    <property type="component" value="Unassembled WGS sequence"/>
</dbReference>
<dbReference type="SUPFAM" id="SSF52096">
    <property type="entry name" value="ClpP/crotonase"/>
    <property type="match status" value="2"/>
</dbReference>
<dbReference type="PANTHER" id="PTHR22855:SF46">
    <property type="entry name" value="METHYLCROTONOYL-COA CARBOXYLASE"/>
    <property type="match status" value="1"/>
</dbReference>
<dbReference type="InterPro" id="IPR029045">
    <property type="entry name" value="ClpP/crotonase-like_dom_sf"/>
</dbReference>
<evidence type="ECO:0000313" key="4">
    <source>
        <dbReference type="EMBL" id="MDT0496407.1"/>
    </source>
</evidence>
<dbReference type="Pfam" id="PF01039">
    <property type="entry name" value="Carboxyl_trans"/>
    <property type="match status" value="1"/>
</dbReference>
<feature type="domain" description="CoA carboxyltransferase N-terminal" evidence="2">
    <location>
        <begin position="15"/>
        <end position="278"/>
    </location>
</feature>
<evidence type="ECO:0000313" key="5">
    <source>
        <dbReference type="Proteomes" id="UP001254608"/>
    </source>
</evidence>
<keyword evidence="1" id="KW-0175">Coiled coil</keyword>
<feature type="domain" description="CoA carboxyltransferase C-terminal" evidence="3">
    <location>
        <begin position="286"/>
        <end position="520"/>
    </location>
</feature>
<comment type="caution">
    <text evidence="4">The sequence shown here is derived from an EMBL/GenBank/DDBJ whole genome shotgun (WGS) entry which is preliminary data.</text>
</comment>
<keyword evidence="5" id="KW-1185">Reference proteome</keyword>
<evidence type="ECO:0000259" key="2">
    <source>
        <dbReference type="PROSITE" id="PS50980"/>
    </source>
</evidence>
<dbReference type="InterPro" id="IPR011762">
    <property type="entry name" value="COA_CT_N"/>
</dbReference>
<dbReference type="Gene3D" id="3.90.226.10">
    <property type="entry name" value="2-enoyl-CoA Hydratase, Chain A, domain 1"/>
    <property type="match status" value="2"/>
</dbReference>
<dbReference type="GO" id="GO:0016740">
    <property type="term" value="F:transferase activity"/>
    <property type="evidence" value="ECO:0007669"/>
    <property type="project" value="UniProtKB-KW"/>
</dbReference>
<feature type="coiled-coil region" evidence="1">
    <location>
        <begin position="15"/>
        <end position="42"/>
    </location>
</feature>
<dbReference type="InterPro" id="IPR045190">
    <property type="entry name" value="MCCB/AccD1-like"/>
</dbReference>
<evidence type="ECO:0000256" key="1">
    <source>
        <dbReference type="SAM" id="Coils"/>
    </source>
</evidence>
<keyword evidence="4" id="KW-0808">Transferase</keyword>
<organism evidence="4 5">
    <name type="scientific">Banduia mediterranea</name>
    <dbReference type="NCBI Taxonomy" id="3075609"/>
    <lineage>
        <taxon>Bacteria</taxon>
        <taxon>Pseudomonadati</taxon>
        <taxon>Pseudomonadota</taxon>
        <taxon>Gammaproteobacteria</taxon>
        <taxon>Nevskiales</taxon>
        <taxon>Algiphilaceae</taxon>
        <taxon>Banduia</taxon>
    </lineage>
</organism>
<dbReference type="RefSeq" id="WP_311363797.1">
    <property type="nucleotide sequence ID" value="NZ_JAVRIC010000003.1"/>
</dbReference>
<gene>
    <name evidence="4" type="ORF">RM530_03380</name>
</gene>
<protein>
    <submittedName>
        <fullName evidence="4">Carboxyl transferase domain-containing protein</fullName>
    </submittedName>
</protein>
<dbReference type="InterPro" id="IPR034733">
    <property type="entry name" value="AcCoA_carboxyl_beta"/>
</dbReference>
<dbReference type="PROSITE" id="PS50989">
    <property type="entry name" value="COA_CT_CTER"/>
    <property type="match status" value="1"/>
</dbReference>
<dbReference type="EMBL" id="JAVRIC010000003">
    <property type="protein sequence ID" value="MDT0496407.1"/>
    <property type="molecule type" value="Genomic_DNA"/>
</dbReference>
<evidence type="ECO:0000259" key="3">
    <source>
        <dbReference type="PROSITE" id="PS50989"/>
    </source>
</evidence>
<dbReference type="PANTHER" id="PTHR22855">
    <property type="entry name" value="ACETYL, PROPIONYL, PYRUVATE, AND GLUTACONYL CARBOXYLASE-RELATED"/>
    <property type="match status" value="1"/>
</dbReference>
<proteinExistence type="predicted"/>
<accession>A0ABU2WH56</accession>
<dbReference type="InterPro" id="IPR011763">
    <property type="entry name" value="COA_CT_C"/>
</dbReference>
<sequence length="539" mass="58828">MSVFESQVRPQSEVFARRRAAMQELIGQVQRLEQQVHRCSERARPQFDQRGQLLPRERLARLLDPGANFIELSTLAGLGQHDDDGVEEVYGAGIITGIGLIAGTRCMVYVNDAAIKGGTNMPQAYDKLKRAQEIALRARLPFVSLVQSGGGNLFKQHLGFNRAGHRFMTQARSSAAGVPQITVVHGNSTAGGAYIPGMSDYVVMVRGRARAFLAGPPLLKAATGEIADEETLGGADMHAMQSGLAEFVADDDAQAIEIARDLVRQLRWNERVPPHHGRAFAQPSLNIDELCGLVPTDYREAFDCREIMARLVDGSDLTEFKPLYDPYTICCFAEIGGWPVGLIGNNGPIDNHGAQKAAQFIQLCCQAGKPIIYLQNTTGFIVGKEPEAGGMIKNGAKLIQAVSNATVPQITIIVGASYGAGNYAMCGRSFEPRFLFAWPNARLAVMGGEQAATVMHIVEENKQRARGQPLDRDKLERQSLELRALYDEVSGALQCTSNVWDEGIIDPRRTRSLLVELVDICVRNEGTRLCPNTFGVARP</sequence>
<name>A0ABU2WH56_9GAMM</name>
<reference evidence="4 5" key="1">
    <citation type="submission" date="2023-09" db="EMBL/GenBank/DDBJ databases">
        <authorList>
            <person name="Rey-Velasco X."/>
        </authorList>
    </citation>
    <scope>NUCLEOTIDE SEQUENCE [LARGE SCALE GENOMIC DNA]</scope>
    <source>
        <strain evidence="4 5">W345</strain>
    </source>
</reference>